<dbReference type="GO" id="GO:0003700">
    <property type="term" value="F:DNA-binding transcription factor activity"/>
    <property type="evidence" value="ECO:0007669"/>
    <property type="project" value="UniProtKB-UniRule"/>
</dbReference>
<keyword evidence="5 6" id="KW-0539">Nucleus</keyword>
<evidence type="ECO:0000313" key="7">
    <source>
        <dbReference type="EMBL" id="KAF2728553.1"/>
    </source>
</evidence>
<comment type="subcellular location">
    <subcellularLocation>
        <location evidence="1 6">Nucleus</location>
    </subcellularLocation>
</comment>
<gene>
    <name evidence="7" type="ORF">EJ04DRAFT_516512</name>
</gene>
<dbReference type="Pfam" id="PF02045">
    <property type="entry name" value="CBFB_NFYA"/>
    <property type="match status" value="1"/>
</dbReference>
<proteinExistence type="inferred from homology"/>
<keyword evidence="4 6" id="KW-0804">Transcription</keyword>
<sequence>MRAWMQAQEKRRRTVYLSDIEDALSASDMFKLSTDITPREGAYPTEGDHHGEIYDLSNRTQWCDDPSIPTEEAMLIDPQLQMGMTLETHLHPHPDETHPHPHPDMPLETYPHPHPDMPLETHPHPHPDMPLETHPHPHPDMPLTPAALATAAAADLVGFYYPIGPQAPTSHISSNQCNTPRTPLDEAAPYANSKQPYRIVKRRFEHQKPGDLRTSLKSFRHESRHNLAMRRPRGPGGRFLSKEEIIQMEVDKSVKKVQPKSTRVKRTK</sequence>
<dbReference type="AlphaFoldDB" id="A0A9P4QJP5"/>
<comment type="caution">
    <text evidence="7">The sequence shown here is derived from an EMBL/GenBank/DDBJ whole genome shotgun (WGS) entry which is preliminary data.</text>
</comment>
<reference evidence="7" key="1">
    <citation type="journal article" date="2020" name="Stud. Mycol.">
        <title>101 Dothideomycetes genomes: a test case for predicting lifestyles and emergence of pathogens.</title>
        <authorList>
            <person name="Haridas S."/>
            <person name="Albert R."/>
            <person name="Binder M."/>
            <person name="Bloem J."/>
            <person name="Labutti K."/>
            <person name="Salamov A."/>
            <person name="Andreopoulos B."/>
            <person name="Baker S."/>
            <person name="Barry K."/>
            <person name="Bills G."/>
            <person name="Bluhm B."/>
            <person name="Cannon C."/>
            <person name="Castanera R."/>
            <person name="Culley D."/>
            <person name="Daum C."/>
            <person name="Ezra D."/>
            <person name="Gonzalez J."/>
            <person name="Henrissat B."/>
            <person name="Kuo A."/>
            <person name="Liang C."/>
            <person name="Lipzen A."/>
            <person name="Lutzoni F."/>
            <person name="Magnuson J."/>
            <person name="Mondo S."/>
            <person name="Nolan M."/>
            <person name="Ohm R."/>
            <person name="Pangilinan J."/>
            <person name="Park H.-J."/>
            <person name="Ramirez L."/>
            <person name="Alfaro M."/>
            <person name="Sun H."/>
            <person name="Tritt A."/>
            <person name="Yoshinaga Y."/>
            <person name="Zwiers L.-H."/>
            <person name="Turgeon B."/>
            <person name="Goodwin S."/>
            <person name="Spatafora J."/>
            <person name="Crous P."/>
            <person name="Grigoriev I."/>
        </authorList>
    </citation>
    <scope>NUCLEOTIDE SEQUENCE</scope>
    <source>
        <strain evidence="7">CBS 125425</strain>
    </source>
</reference>
<dbReference type="OrthoDB" id="1097733at2759"/>
<name>A0A9P4QJP5_9PLEO</name>
<dbReference type="Proteomes" id="UP000799444">
    <property type="component" value="Unassembled WGS sequence"/>
</dbReference>
<evidence type="ECO:0000256" key="1">
    <source>
        <dbReference type="ARBA" id="ARBA00004123"/>
    </source>
</evidence>
<dbReference type="GO" id="GO:0003677">
    <property type="term" value="F:DNA binding"/>
    <property type="evidence" value="ECO:0007669"/>
    <property type="project" value="UniProtKB-KW"/>
</dbReference>
<keyword evidence="2 6" id="KW-0805">Transcription regulation</keyword>
<dbReference type="PANTHER" id="PTHR12632">
    <property type="entry name" value="TRANSCRIPTION FACTOR NF-Y ALPHA-RELATED"/>
    <property type="match status" value="1"/>
</dbReference>
<evidence type="ECO:0000256" key="4">
    <source>
        <dbReference type="ARBA" id="ARBA00023163"/>
    </source>
</evidence>
<dbReference type="InterPro" id="IPR001289">
    <property type="entry name" value="NFYA"/>
</dbReference>
<dbReference type="GO" id="GO:0005634">
    <property type="term" value="C:nucleus"/>
    <property type="evidence" value="ECO:0007669"/>
    <property type="project" value="UniProtKB-SubCell"/>
</dbReference>
<evidence type="ECO:0000256" key="3">
    <source>
        <dbReference type="ARBA" id="ARBA00023125"/>
    </source>
</evidence>
<evidence type="ECO:0000256" key="2">
    <source>
        <dbReference type="ARBA" id="ARBA00023015"/>
    </source>
</evidence>
<evidence type="ECO:0000313" key="8">
    <source>
        <dbReference type="Proteomes" id="UP000799444"/>
    </source>
</evidence>
<dbReference type="SMART" id="SM00521">
    <property type="entry name" value="CBF"/>
    <property type="match status" value="1"/>
</dbReference>
<dbReference type="Gene3D" id="6.10.250.2430">
    <property type="match status" value="1"/>
</dbReference>
<accession>A0A9P4QJP5</accession>
<keyword evidence="8" id="KW-1185">Reference proteome</keyword>
<organism evidence="7 8">
    <name type="scientific">Polyplosphaeria fusca</name>
    <dbReference type="NCBI Taxonomy" id="682080"/>
    <lineage>
        <taxon>Eukaryota</taxon>
        <taxon>Fungi</taxon>
        <taxon>Dikarya</taxon>
        <taxon>Ascomycota</taxon>
        <taxon>Pezizomycotina</taxon>
        <taxon>Dothideomycetes</taxon>
        <taxon>Pleosporomycetidae</taxon>
        <taxon>Pleosporales</taxon>
        <taxon>Tetraplosphaeriaceae</taxon>
        <taxon>Polyplosphaeria</taxon>
    </lineage>
</organism>
<comment type="similarity">
    <text evidence="6">Belongs to the NFYA/HAP2 subunit family.</text>
</comment>
<comment type="subunit">
    <text evidence="6">Heterotrimer.</text>
</comment>
<protein>
    <recommendedName>
        <fullName evidence="6">Transcriptional activator HAP2</fullName>
    </recommendedName>
</protein>
<keyword evidence="3 6" id="KW-0238">DNA-binding</keyword>
<dbReference type="EMBL" id="ML996275">
    <property type="protein sequence ID" value="KAF2728553.1"/>
    <property type="molecule type" value="Genomic_DNA"/>
</dbReference>
<evidence type="ECO:0000256" key="6">
    <source>
        <dbReference type="RuleBase" id="RU367155"/>
    </source>
</evidence>
<comment type="function">
    <text evidence="6">Component of the sequence-specific heterotrimeric transcription factor (NF-Y) which specifically recognizes a 5'-CCAAT-3' box motif found in the promoters of its target genes.</text>
</comment>
<dbReference type="PROSITE" id="PS51152">
    <property type="entry name" value="NFYA_HAP2_2"/>
    <property type="match status" value="1"/>
</dbReference>
<evidence type="ECO:0000256" key="5">
    <source>
        <dbReference type="ARBA" id="ARBA00023242"/>
    </source>
</evidence>